<accession>A0A2S4UH61</accession>
<evidence type="ECO:0000259" key="2">
    <source>
        <dbReference type="Pfam" id="PF12572"/>
    </source>
</evidence>
<dbReference type="Proteomes" id="UP000239156">
    <property type="component" value="Unassembled WGS sequence"/>
</dbReference>
<dbReference type="VEuPathDB" id="FungiDB:PSTT_15531"/>
<protein>
    <recommendedName>
        <fullName evidence="2">DUF3752 domain-containing protein</fullName>
    </recommendedName>
</protein>
<dbReference type="InterPro" id="IPR046331">
    <property type="entry name" value="GPAM1-like"/>
</dbReference>
<dbReference type="AlphaFoldDB" id="A0A2S4UH61"/>
<sequence length="387" mass="42782">MKTLMHSHFIRAQSSCLLSAEEADQVFEIAARDSGGPGRLLLGFKLADQLRNQFAASISEQVTSCNLLVIEIQISKALARKMSIAGPSYPPHSQDKSSAPVPSGPKPNPPQQEDSDSDSEDDFMPSLPPNFQPSKPKAAIGPTLPPGFVVSDDNHNEEEDDDGVAGPAPLPAHLASKFALENEGVLALKDREERQKELDRIERESKLLKREEWMLMPPKELDLQATMDPTKIKARGFKQTSKPHSSSTDRQNNTGSLWTETPTERTQRLADEAIGKRRRAEETTKDDGDDLEVSKRKKRDKLMRQQVEEHNKSLRNASLLDLHKTAAGNISNSKTKAEKEAEKKQAVVWDHDAMMGVNTKLLSKNQKADMIKDAKGFGGRFGGGSFL</sequence>
<dbReference type="Pfam" id="PF12572">
    <property type="entry name" value="DUF3752"/>
    <property type="match status" value="1"/>
</dbReference>
<reference evidence="3" key="1">
    <citation type="submission" date="2017-12" db="EMBL/GenBank/DDBJ databases">
        <title>Gene loss provides genomic basis for host adaptation in cereal stripe rust fungi.</title>
        <authorList>
            <person name="Xia C."/>
        </authorList>
    </citation>
    <scope>NUCLEOTIDE SEQUENCE [LARGE SCALE GENOMIC DNA]</scope>
    <source>
        <strain evidence="3">93-210</strain>
    </source>
</reference>
<dbReference type="PANTHER" id="PTHR46370">
    <property type="entry name" value="GPALPP MOTIFS-CONTAINING PROTEIN 1"/>
    <property type="match status" value="1"/>
</dbReference>
<evidence type="ECO:0000256" key="1">
    <source>
        <dbReference type="SAM" id="MobiDB-lite"/>
    </source>
</evidence>
<dbReference type="EMBL" id="PKSL01000290">
    <property type="protein sequence ID" value="POV96632.1"/>
    <property type="molecule type" value="Genomic_DNA"/>
</dbReference>
<feature type="region of interest" description="Disordered" evidence="1">
    <location>
        <begin position="85"/>
        <end position="170"/>
    </location>
</feature>
<evidence type="ECO:0000313" key="4">
    <source>
        <dbReference type="Proteomes" id="UP000239156"/>
    </source>
</evidence>
<gene>
    <name evidence="3" type="ORF">PSTT_15531</name>
</gene>
<dbReference type="VEuPathDB" id="FungiDB:PSHT_05963"/>
<dbReference type="PANTHER" id="PTHR46370:SF1">
    <property type="entry name" value="GPALPP MOTIFS-CONTAINING PROTEIN 1"/>
    <property type="match status" value="1"/>
</dbReference>
<proteinExistence type="predicted"/>
<organism evidence="3 4">
    <name type="scientific">Puccinia striiformis</name>
    <dbReference type="NCBI Taxonomy" id="27350"/>
    <lineage>
        <taxon>Eukaryota</taxon>
        <taxon>Fungi</taxon>
        <taxon>Dikarya</taxon>
        <taxon>Basidiomycota</taxon>
        <taxon>Pucciniomycotina</taxon>
        <taxon>Pucciniomycetes</taxon>
        <taxon>Pucciniales</taxon>
        <taxon>Pucciniaceae</taxon>
        <taxon>Puccinia</taxon>
    </lineage>
</organism>
<feature type="compositionally biased region" description="Basic and acidic residues" evidence="1">
    <location>
        <begin position="262"/>
        <end position="286"/>
    </location>
</feature>
<feature type="domain" description="DUF3752" evidence="2">
    <location>
        <begin position="217"/>
        <end position="382"/>
    </location>
</feature>
<feature type="compositionally biased region" description="Basic and acidic residues" evidence="1">
    <location>
        <begin position="302"/>
        <end position="312"/>
    </location>
</feature>
<feature type="compositionally biased region" description="Acidic residues" evidence="1">
    <location>
        <begin position="113"/>
        <end position="123"/>
    </location>
</feature>
<feature type="region of interest" description="Disordered" evidence="1">
    <location>
        <begin position="232"/>
        <end position="319"/>
    </location>
</feature>
<feature type="compositionally biased region" description="Polar residues" evidence="1">
    <location>
        <begin position="238"/>
        <end position="261"/>
    </location>
</feature>
<name>A0A2S4UH61_9BASI</name>
<evidence type="ECO:0000313" key="3">
    <source>
        <dbReference type="EMBL" id="POV96632.1"/>
    </source>
</evidence>
<keyword evidence="4" id="KW-1185">Reference proteome</keyword>
<dbReference type="InterPro" id="IPR022226">
    <property type="entry name" value="DUF3752"/>
</dbReference>
<comment type="caution">
    <text evidence="3">The sequence shown here is derived from an EMBL/GenBank/DDBJ whole genome shotgun (WGS) entry which is preliminary data.</text>
</comment>